<sequence>MSSTLWRDNRGRFIAIALVIAGVFLFDVFAPFDVSIAVLYTLAISIAIGTFSESGIIAVAAIASLLTCTGFFVVHDGDLETAAAGRCLVALIAIAGTTAIAVWTQRAAKHDRVERQQLAANLDRIQVELRHLGRVTLMGELSSAIVHEIRQPLSAIAIEAEAGRRWQARGISAVAEADACFERIIVESRRADAIIARLRAMARQESGTSSVFSFNDIVNDVVPLIRRELVAHSVKLDLSLPPSSHSICGDRVQFQQVLLNLALNAIQAMAPDENARHVLKLHAGYTTPDTSLATLEVRDTGPGIPAELSERLFQPFFTTKPQGMGMGLSICRSIVEAHGGCIEIVPNEGGGAAFRIAVPTAAPLTEAVHDVPAQGHQGWRPPLPA</sequence>
<dbReference type="InterPro" id="IPR005467">
    <property type="entry name" value="His_kinase_dom"/>
</dbReference>
<evidence type="ECO:0000256" key="3">
    <source>
        <dbReference type="ARBA" id="ARBA00022553"/>
    </source>
</evidence>
<dbReference type="PROSITE" id="PS50109">
    <property type="entry name" value="HIS_KIN"/>
    <property type="match status" value="1"/>
</dbReference>
<name>A0A5S9NJI6_9HYPH</name>
<dbReference type="PANTHER" id="PTHR43065:SF10">
    <property type="entry name" value="PEROXIDE STRESS-ACTIVATED HISTIDINE KINASE MAK3"/>
    <property type="match status" value="1"/>
</dbReference>
<dbReference type="EMBL" id="CACSAS010000001">
    <property type="protein sequence ID" value="CAA0090294.1"/>
    <property type="molecule type" value="Genomic_DNA"/>
</dbReference>
<dbReference type="PANTHER" id="PTHR43065">
    <property type="entry name" value="SENSOR HISTIDINE KINASE"/>
    <property type="match status" value="1"/>
</dbReference>
<dbReference type="InterPro" id="IPR003661">
    <property type="entry name" value="HisK_dim/P_dom"/>
</dbReference>
<evidence type="ECO:0000256" key="5">
    <source>
        <dbReference type="ARBA" id="ARBA00022741"/>
    </source>
</evidence>
<evidence type="ECO:0000256" key="9">
    <source>
        <dbReference type="SAM" id="Phobius"/>
    </source>
</evidence>
<comment type="catalytic activity">
    <reaction evidence="1">
        <text>ATP + protein L-histidine = ADP + protein N-phospho-L-histidine.</text>
        <dbReference type="EC" id="2.7.13.3"/>
    </reaction>
</comment>
<dbReference type="AlphaFoldDB" id="A0A5S9NJI6"/>
<dbReference type="Gene3D" id="3.30.565.10">
    <property type="entry name" value="Histidine kinase-like ATPase, C-terminal domain"/>
    <property type="match status" value="1"/>
</dbReference>
<keyword evidence="6 11" id="KW-0418">Kinase</keyword>
<dbReference type="InterPro" id="IPR004358">
    <property type="entry name" value="Sig_transdc_His_kin-like_C"/>
</dbReference>
<evidence type="ECO:0000256" key="6">
    <source>
        <dbReference type="ARBA" id="ARBA00022777"/>
    </source>
</evidence>
<reference evidence="11 12" key="1">
    <citation type="submission" date="2019-12" db="EMBL/GenBank/DDBJ databases">
        <authorList>
            <person name="Reyes-Prieto M."/>
        </authorList>
    </citation>
    <scope>NUCLEOTIDE SEQUENCE [LARGE SCALE GENOMIC DNA]</scope>
    <source>
        <strain evidence="11">HF14-78462</strain>
    </source>
</reference>
<evidence type="ECO:0000256" key="8">
    <source>
        <dbReference type="ARBA" id="ARBA00023012"/>
    </source>
</evidence>
<proteinExistence type="predicted"/>
<feature type="transmembrane region" description="Helical" evidence="9">
    <location>
        <begin position="12"/>
        <end position="30"/>
    </location>
</feature>
<evidence type="ECO:0000256" key="4">
    <source>
        <dbReference type="ARBA" id="ARBA00022679"/>
    </source>
</evidence>
<evidence type="ECO:0000256" key="7">
    <source>
        <dbReference type="ARBA" id="ARBA00022840"/>
    </source>
</evidence>
<evidence type="ECO:0000313" key="12">
    <source>
        <dbReference type="Proteomes" id="UP000433050"/>
    </source>
</evidence>
<keyword evidence="12" id="KW-1185">Reference proteome</keyword>
<dbReference type="PRINTS" id="PR00344">
    <property type="entry name" value="BCTRLSENSOR"/>
</dbReference>
<dbReference type="GO" id="GO:0005524">
    <property type="term" value="F:ATP binding"/>
    <property type="evidence" value="ECO:0007669"/>
    <property type="project" value="UniProtKB-KW"/>
</dbReference>
<protein>
    <recommendedName>
        <fullName evidence="2">histidine kinase</fullName>
        <ecNumber evidence="2">2.7.13.3</ecNumber>
    </recommendedName>
</protein>
<dbReference type="InterPro" id="IPR036097">
    <property type="entry name" value="HisK_dim/P_sf"/>
</dbReference>
<dbReference type="EC" id="2.7.13.3" evidence="2"/>
<dbReference type="RefSeq" id="WP_159598200.1">
    <property type="nucleotide sequence ID" value="NZ_CACSAS010000001.1"/>
</dbReference>
<keyword evidence="4 11" id="KW-0808">Transferase</keyword>
<dbReference type="SUPFAM" id="SSF55874">
    <property type="entry name" value="ATPase domain of HSP90 chaperone/DNA topoisomerase II/histidine kinase"/>
    <property type="match status" value="1"/>
</dbReference>
<accession>A0A5S9NJI6</accession>
<feature type="domain" description="Histidine kinase" evidence="10">
    <location>
        <begin position="144"/>
        <end position="362"/>
    </location>
</feature>
<dbReference type="InterPro" id="IPR036890">
    <property type="entry name" value="HATPase_C_sf"/>
</dbReference>
<dbReference type="SUPFAM" id="SSF47384">
    <property type="entry name" value="Homodimeric domain of signal transducing histidine kinase"/>
    <property type="match status" value="1"/>
</dbReference>
<dbReference type="Pfam" id="PF02518">
    <property type="entry name" value="HATPase_c"/>
    <property type="match status" value="1"/>
</dbReference>
<keyword evidence="9" id="KW-0472">Membrane</keyword>
<feature type="transmembrane region" description="Helical" evidence="9">
    <location>
        <begin position="83"/>
        <end position="103"/>
    </location>
</feature>
<keyword evidence="7" id="KW-0067">ATP-binding</keyword>
<evidence type="ECO:0000259" key="10">
    <source>
        <dbReference type="PROSITE" id="PS50109"/>
    </source>
</evidence>
<dbReference type="Gene3D" id="1.10.287.130">
    <property type="match status" value="1"/>
</dbReference>
<dbReference type="Proteomes" id="UP000433050">
    <property type="component" value="Unassembled WGS sequence"/>
</dbReference>
<dbReference type="InterPro" id="IPR003594">
    <property type="entry name" value="HATPase_dom"/>
</dbReference>
<dbReference type="CDD" id="cd00082">
    <property type="entry name" value="HisKA"/>
    <property type="match status" value="1"/>
</dbReference>
<keyword evidence="8" id="KW-0902">Two-component regulatory system</keyword>
<dbReference type="Pfam" id="PF00512">
    <property type="entry name" value="HisKA"/>
    <property type="match status" value="1"/>
</dbReference>
<gene>
    <name evidence="11" type="primary">sasA_5</name>
    <name evidence="11" type="ORF">STARVERO_01140</name>
</gene>
<evidence type="ECO:0000313" key="11">
    <source>
        <dbReference type="EMBL" id="CAA0090294.1"/>
    </source>
</evidence>
<evidence type="ECO:0000256" key="1">
    <source>
        <dbReference type="ARBA" id="ARBA00000085"/>
    </source>
</evidence>
<keyword evidence="3" id="KW-0597">Phosphoprotein</keyword>
<dbReference type="SMART" id="SM00387">
    <property type="entry name" value="HATPase_c"/>
    <property type="match status" value="1"/>
</dbReference>
<dbReference type="GO" id="GO:0000155">
    <property type="term" value="F:phosphorelay sensor kinase activity"/>
    <property type="evidence" value="ECO:0007669"/>
    <property type="project" value="InterPro"/>
</dbReference>
<dbReference type="SMART" id="SM00388">
    <property type="entry name" value="HisKA"/>
    <property type="match status" value="1"/>
</dbReference>
<evidence type="ECO:0000256" key="2">
    <source>
        <dbReference type="ARBA" id="ARBA00012438"/>
    </source>
</evidence>
<keyword evidence="9" id="KW-1133">Transmembrane helix</keyword>
<organism evidence="11 12">
    <name type="scientific">Starkeya nomas</name>
    <dbReference type="NCBI Taxonomy" id="2666134"/>
    <lineage>
        <taxon>Bacteria</taxon>
        <taxon>Pseudomonadati</taxon>
        <taxon>Pseudomonadota</taxon>
        <taxon>Alphaproteobacteria</taxon>
        <taxon>Hyphomicrobiales</taxon>
        <taxon>Xanthobacteraceae</taxon>
        <taxon>Starkeya</taxon>
    </lineage>
</organism>
<keyword evidence="9" id="KW-0812">Transmembrane</keyword>
<keyword evidence="5" id="KW-0547">Nucleotide-binding</keyword>